<dbReference type="EMBL" id="BPLF01000002">
    <property type="protein sequence ID" value="GIX63820.1"/>
    <property type="molecule type" value="Genomic_DNA"/>
</dbReference>
<sequence>MVAIAIFVPPHCCKAETESLGPTTLTPEAIELHFSPEIGYSFRTVVGGQELSLKVMSNLEGIVLFQTGSSACPSVPSAARCYDPRSSSTAVWCNNNDVCVPGKTDFHCDEVDSPEKIPTSTTTEFRSDGIGHAMESIEGFEAIEIRNSALAAPVKFDRVPVKLASKVAKGGAAPWTLTVDGFFGLAGSTISCRQSSIWSEILSKYDGYYVIDLHGTTSDYLMRPEVPSRIILGPGFAEQHEVMWAEKRQSGGIFTDASLEFTAYEMSMCKVNLFGRTSNHWQVTIDMNSQCLVLPKNFWFSLMAQLPIVEGCYDKQPPKMCQLRRDNVADLPLIEFKLQQQSGGQVLRIPLQKLLLDDSSTPTLCIVPDEDTASPPIFTNQPTIKFGYRVLESLPVVVDTRGHRIGFVNKVATSTGDSICLGPTQCVGNQVHVPELNYCLQPFCSIWAFKRLDPETGWAALFLTISCFRRCVTSRIAILALYVISSVFVVAEFRRYVARRNIFELARRLF</sequence>
<feature type="transmembrane region" description="Helical" evidence="1">
    <location>
        <begin position="472"/>
        <end position="491"/>
    </location>
</feature>
<dbReference type="SUPFAM" id="SSF50630">
    <property type="entry name" value="Acid proteases"/>
    <property type="match status" value="1"/>
</dbReference>
<keyword evidence="1" id="KW-1133">Transmembrane helix</keyword>
<dbReference type="AlphaFoldDB" id="A0AAV4LVD0"/>
<comment type="caution">
    <text evidence="2">The sequence shown here is derived from an EMBL/GenBank/DDBJ whole genome shotgun (WGS) entry which is preliminary data.</text>
</comment>
<protein>
    <submittedName>
        <fullName evidence="2">Erythrocyte membrane-associated antigen</fullName>
    </submittedName>
</protein>
<reference evidence="2 3" key="1">
    <citation type="submission" date="2021-06" db="EMBL/GenBank/DDBJ databases">
        <title>Genome sequence of Babesia caballi.</title>
        <authorList>
            <person name="Yamagishi J."/>
            <person name="Kidaka T."/>
            <person name="Ochi A."/>
        </authorList>
    </citation>
    <scope>NUCLEOTIDE SEQUENCE [LARGE SCALE GENOMIC DNA]</scope>
    <source>
        <strain evidence="2">USDA-D6B2</strain>
    </source>
</reference>
<dbReference type="Proteomes" id="UP001497744">
    <property type="component" value="Unassembled WGS sequence"/>
</dbReference>
<evidence type="ECO:0000313" key="2">
    <source>
        <dbReference type="EMBL" id="GIX63820.1"/>
    </source>
</evidence>
<keyword evidence="1" id="KW-0472">Membrane</keyword>
<name>A0AAV4LVD0_BABCB</name>
<evidence type="ECO:0000313" key="3">
    <source>
        <dbReference type="Proteomes" id="UP001497744"/>
    </source>
</evidence>
<organism evidence="2 3">
    <name type="scientific">Babesia caballi</name>
    <dbReference type="NCBI Taxonomy" id="5871"/>
    <lineage>
        <taxon>Eukaryota</taxon>
        <taxon>Sar</taxon>
        <taxon>Alveolata</taxon>
        <taxon>Apicomplexa</taxon>
        <taxon>Aconoidasida</taxon>
        <taxon>Piroplasmida</taxon>
        <taxon>Babesiidae</taxon>
        <taxon>Babesia</taxon>
    </lineage>
</organism>
<accession>A0AAV4LVD0</accession>
<gene>
    <name evidence="2" type="ORF">BcabD6B2_32550</name>
</gene>
<keyword evidence="3" id="KW-1185">Reference proteome</keyword>
<keyword evidence="1" id="KW-0812">Transmembrane</keyword>
<evidence type="ECO:0000256" key="1">
    <source>
        <dbReference type="SAM" id="Phobius"/>
    </source>
</evidence>
<dbReference type="GeneID" id="94195301"/>
<dbReference type="RefSeq" id="XP_067715889.1">
    <property type="nucleotide sequence ID" value="XM_067859788.1"/>
</dbReference>
<proteinExistence type="predicted"/>
<dbReference type="Gene3D" id="2.40.70.10">
    <property type="entry name" value="Acid Proteases"/>
    <property type="match status" value="1"/>
</dbReference>
<dbReference type="InterPro" id="IPR021109">
    <property type="entry name" value="Peptidase_aspartic_dom_sf"/>
</dbReference>